<name>A0ABY8AUI6_9GAMM</name>
<keyword evidence="1" id="KW-0812">Transmembrane</keyword>
<dbReference type="Proteomes" id="UP001222087">
    <property type="component" value="Chromosome"/>
</dbReference>
<feature type="transmembrane region" description="Helical" evidence="1">
    <location>
        <begin position="75"/>
        <end position="92"/>
    </location>
</feature>
<protein>
    <submittedName>
        <fullName evidence="2">Uncharacterized protein</fullName>
    </submittedName>
</protein>
<feature type="transmembrane region" description="Helical" evidence="1">
    <location>
        <begin position="45"/>
        <end position="63"/>
    </location>
</feature>
<proteinExistence type="predicted"/>
<dbReference type="RefSeq" id="WP_275088994.1">
    <property type="nucleotide sequence ID" value="NZ_CP119078.1"/>
</dbReference>
<keyword evidence="1" id="KW-1133">Transmembrane helix</keyword>
<accession>A0ABY8AUI6</accession>
<organism evidence="2 3">
    <name type="scientific">Legionella cardiaca</name>
    <dbReference type="NCBI Taxonomy" id="1071983"/>
    <lineage>
        <taxon>Bacteria</taxon>
        <taxon>Pseudomonadati</taxon>
        <taxon>Pseudomonadota</taxon>
        <taxon>Gammaproteobacteria</taxon>
        <taxon>Legionellales</taxon>
        <taxon>Legionellaceae</taxon>
        <taxon>Legionella</taxon>
    </lineage>
</organism>
<feature type="transmembrane region" description="Helical" evidence="1">
    <location>
        <begin position="98"/>
        <end position="116"/>
    </location>
</feature>
<dbReference type="EMBL" id="CP119078">
    <property type="protein sequence ID" value="WED43180.1"/>
    <property type="molecule type" value="Genomic_DNA"/>
</dbReference>
<evidence type="ECO:0000256" key="1">
    <source>
        <dbReference type="SAM" id="Phobius"/>
    </source>
</evidence>
<evidence type="ECO:0000313" key="3">
    <source>
        <dbReference type="Proteomes" id="UP001222087"/>
    </source>
</evidence>
<gene>
    <name evidence="2" type="ORF">PXX05_15000</name>
</gene>
<keyword evidence="1" id="KW-0472">Membrane</keyword>
<keyword evidence="3" id="KW-1185">Reference proteome</keyword>
<evidence type="ECO:0000313" key="2">
    <source>
        <dbReference type="EMBL" id="WED43180.1"/>
    </source>
</evidence>
<sequence length="240" mass="26905">MKISLNPFFGIIETRNTPHARTLRTSLTTKFKDAFSVFSGSKGHWGLFDYPTLFLAAAAIEFLRWCLQNKANNKLAFILLIPAAIINIPLYIVRLAVAGLATFITAPITLLVHAIASHLSRKTKEEALSLRGKTPEGSYVTLNDLLTQKNIDLEDLLARVKKVEKEQSTELHLEFAQVKTNDEGNTEISPIKEYDVQVDLTQKRALSSFFKLNIGKIVTLPEAKFDSDTADKYYNAFTKV</sequence>
<reference evidence="2 3" key="1">
    <citation type="submission" date="2023-02" db="EMBL/GenBank/DDBJ databases">
        <title>Genome Sequence of L. cardiaca H63T.</title>
        <authorList>
            <person name="Lopez A.E."/>
            <person name="Cianciotto N.P."/>
        </authorList>
    </citation>
    <scope>NUCLEOTIDE SEQUENCE [LARGE SCALE GENOMIC DNA]</scope>
    <source>
        <strain evidence="2 3">H63</strain>
    </source>
</reference>